<protein>
    <submittedName>
        <fullName evidence="1">Uncharacterized protein</fullName>
    </submittedName>
</protein>
<reference evidence="1 2" key="1">
    <citation type="journal article" date="2022" name="New Phytol.">
        <title>Ecological generalism drives hyperdiversity of secondary metabolite gene clusters in xylarialean endophytes.</title>
        <authorList>
            <person name="Franco M.E.E."/>
            <person name="Wisecaver J.H."/>
            <person name="Arnold A.E."/>
            <person name="Ju Y.M."/>
            <person name="Slot J.C."/>
            <person name="Ahrendt S."/>
            <person name="Moore L.P."/>
            <person name="Eastman K.E."/>
            <person name="Scott K."/>
            <person name="Konkel Z."/>
            <person name="Mondo S.J."/>
            <person name="Kuo A."/>
            <person name="Hayes R.D."/>
            <person name="Haridas S."/>
            <person name="Andreopoulos B."/>
            <person name="Riley R."/>
            <person name="LaButti K."/>
            <person name="Pangilinan J."/>
            <person name="Lipzen A."/>
            <person name="Amirebrahimi M."/>
            <person name="Yan J."/>
            <person name="Adam C."/>
            <person name="Keymanesh K."/>
            <person name="Ng V."/>
            <person name="Louie K."/>
            <person name="Northen T."/>
            <person name="Drula E."/>
            <person name="Henrissat B."/>
            <person name="Hsieh H.M."/>
            <person name="Youens-Clark K."/>
            <person name="Lutzoni F."/>
            <person name="Miadlikowska J."/>
            <person name="Eastwood D.C."/>
            <person name="Hamelin R.C."/>
            <person name="Grigoriev I.V."/>
            <person name="U'Ren J.M."/>
        </authorList>
    </citation>
    <scope>NUCLEOTIDE SEQUENCE [LARGE SCALE GENOMIC DNA]</scope>
    <source>
        <strain evidence="1 2">CBS 119005</strain>
    </source>
</reference>
<comment type="caution">
    <text evidence="1">The sequence shown here is derived from an EMBL/GenBank/DDBJ whole genome shotgun (WGS) entry which is preliminary data.</text>
</comment>
<gene>
    <name evidence="1" type="ORF">F4820DRAFT_470309</name>
</gene>
<evidence type="ECO:0000313" key="1">
    <source>
        <dbReference type="EMBL" id="KAI4864697.1"/>
    </source>
</evidence>
<name>A0ACB9YZ59_9PEZI</name>
<organism evidence="1 2">
    <name type="scientific">Hypoxylon rubiginosum</name>
    <dbReference type="NCBI Taxonomy" id="110542"/>
    <lineage>
        <taxon>Eukaryota</taxon>
        <taxon>Fungi</taxon>
        <taxon>Dikarya</taxon>
        <taxon>Ascomycota</taxon>
        <taxon>Pezizomycotina</taxon>
        <taxon>Sordariomycetes</taxon>
        <taxon>Xylariomycetidae</taxon>
        <taxon>Xylariales</taxon>
        <taxon>Hypoxylaceae</taxon>
        <taxon>Hypoxylon</taxon>
    </lineage>
</organism>
<accession>A0ACB9YZ59</accession>
<proteinExistence type="predicted"/>
<sequence>MTTRSLTRPEALIWGSLPTEIRLMILETIAFEKYTGWASFASVCREWQDVLEKVNFYKMNLRVSCLDDFEHIISPQKRRLIHHICLDVELPRYFSPCCLRRHSPSGNINRIVSDGIWKLFSLLSTWGPVDNLALEINARSPSDCEHWFKNLYFSSDDVEHDEDAMLDACKTGTAFHDPQHGWMHGQQVGAPPKSAMFRLFQTIWLASKETLPRVQAVTHFIIRRQLRRYIPPAGLGLLLSRLDRLEHISYEPWAPFEDANKAFYDRALSFTMRNNLPDTLNTLIVFEDSHKFYDLFPMQPAHTPWFYLVYPSEELGAVFASKSLNLQHLAISFIVNAEELFRHCQPTWSWSHLKSLALTSQLLQDDWEKREEVEALLCRASVLVQQMPEIHTFVLWNGGKGHACAFIYRVDGYGASITWRGTWHLELSPLVVESWQQAASKLPYPELRLKQECIQGVINSHGDAIHHLKLPCQVVDPASLWQIRREGCGLVR</sequence>
<dbReference type="EMBL" id="MU393482">
    <property type="protein sequence ID" value="KAI4864697.1"/>
    <property type="molecule type" value="Genomic_DNA"/>
</dbReference>
<dbReference type="Proteomes" id="UP001497700">
    <property type="component" value="Unassembled WGS sequence"/>
</dbReference>
<keyword evidence="2" id="KW-1185">Reference proteome</keyword>
<evidence type="ECO:0000313" key="2">
    <source>
        <dbReference type="Proteomes" id="UP001497700"/>
    </source>
</evidence>